<name>A0AAW0F5W0_9TRYP</name>
<evidence type="ECO:0000256" key="1">
    <source>
        <dbReference type="ARBA" id="ARBA00006941"/>
    </source>
</evidence>
<dbReference type="SMART" id="SM01085">
    <property type="entry name" value="CK_II_beta"/>
    <property type="match status" value="1"/>
</dbReference>
<dbReference type="PRINTS" id="PR00472">
    <property type="entry name" value="CASNKINASEII"/>
</dbReference>
<dbReference type="Proteomes" id="UP001430356">
    <property type="component" value="Unassembled WGS sequence"/>
</dbReference>
<dbReference type="Pfam" id="PF01214">
    <property type="entry name" value="CK_II_beta"/>
    <property type="match status" value="1"/>
</dbReference>
<comment type="similarity">
    <text evidence="1 2">Belongs to the casein kinase 2 subunit beta family.</text>
</comment>
<sequence>MEEAYSPDNMDYEYEDEELVSWITWFCDLKGNEFFCMVDREFITDDFNLTGLAPIVPFYHYALELILDVESMESDGLTEQQKRLVESSAEILYGLIHARFITTGRGLKLMEEKFLQSEFGSCPRVFCEGHALLPVGQSDVVRESSVKLFCPRCEDIYHPRSVRHRSLDGAFWGTTFPHLLLMQLRERGVSIPPPNQQYVPKVYGFRVRKPGTPLVTGKSATTPGSGSGVVPRHTDVGANHHKDRDEESTVAVDANGVEQTLPSAASSSSTTSQEKGE</sequence>
<keyword evidence="4" id="KW-0808">Transferase</keyword>
<gene>
    <name evidence="4" type="ORF">NESM_000115300</name>
</gene>
<dbReference type="InterPro" id="IPR035991">
    <property type="entry name" value="Casein_kinase_II_beta-like"/>
</dbReference>
<dbReference type="GO" id="GO:0019887">
    <property type="term" value="F:protein kinase regulator activity"/>
    <property type="evidence" value="ECO:0007669"/>
    <property type="project" value="InterPro"/>
</dbReference>
<dbReference type="Gene3D" id="1.10.1820.10">
    <property type="entry name" value="protein kinase ck2 holoenzyme, chain C, domain 1"/>
    <property type="match status" value="1"/>
</dbReference>
<dbReference type="PANTHER" id="PTHR11740">
    <property type="entry name" value="CASEIN KINASE II SUBUNIT BETA"/>
    <property type="match status" value="1"/>
</dbReference>
<dbReference type="PROSITE" id="PS01101">
    <property type="entry name" value="CK2_BETA"/>
    <property type="match status" value="1"/>
</dbReference>
<keyword evidence="5" id="KW-1185">Reference proteome</keyword>
<comment type="subunit">
    <text evidence="2">Tetramer of two alpha and two beta subunits.</text>
</comment>
<evidence type="ECO:0000256" key="3">
    <source>
        <dbReference type="SAM" id="MobiDB-lite"/>
    </source>
</evidence>
<dbReference type="PANTHER" id="PTHR11740:SF0">
    <property type="entry name" value="CASEIN KINASE II SUBUNIT BETA"/>
    <property type="match status" value="1"/>
</dbReference>
<dbReference type="SUPFAM" id="SSF57798">
    <property type="entry name" value="Casein kinase II beta subunit"/>
    <property type="match status" value="1"/>
</dbReference>
<feature type="region of interest" description="Disordered" evidence="3">
    <location>
        <begin position="212"/>
        <end position="277"/>
    </location>
</feature>
<dbReference type="GO" id="GO:0005956">
    <property type="term" value="C:protein kinase CK2 complex"/>
    <property type="evidence" value="ECO:0007669"/>
    <property type="project" value="UniProtKB-UniRule"/>
</dbReference>
<dbReference type="FunFam" id="2.20.25.20:FF:000001">
    <property type="entry name" value="Casein kinase II subunit beta"/>
    <property type="match status" value="1"/>
</dbReference>
<dbReference type="FunFam" id="1.10.1820.10:FF:000011">
    <property type="entry name" value="Casein kinase II subunit beta"/>
    <property type="match status" value="1"/>
</dbReference>
<accession>A0AAW0F5W0</accession>
<evidence type="ECO:0000313" key="4">
    <source>
        <dbReference type="EMBL" id="KAK7200594.1"/>
    </source>
</evidence>
<dbReference type="InterPro" id="IPR016149">
    <property type="entry name" value="Casein_kin_II_reg-sub_N"/>
</dbReference>
<dbReference type="EMBL" id="JAECZO010000006">
    <property type="protein sequence ID" value="KAK7200594.1"/>
    <property type="molecule type" value="Genomic_DNA"/>
</dbReference>
<feature type="compositionally biased region" description="Basic and acidic residues" evidence="3">
    <location>
        <begin position="232"/>
        <end position="247"/>
    </location>
</feature>
<organism evidence="4 5">
    <name type="scientific">Novymonas esmeraldas</name>
    <dbReference type="NCBI Taxonomy" id="1808958"/>
    <lineage>
        <taxon>Eukaryota</taxon>
        <taxon>Discoba</taxon>
        <taxon>Euglenozoa</taxon>
        <taxon>Kinetoplastea</taxon>
        <taxon>Metakinetoplastina</taxon>
        <taxon>Trypanosomatida</taxon>
        <taxon>Trypanosomatidae</taxon>
        <taxon>Novymonas</taxon>
    </lineage>
</organism>
<keyword evidence="4" id="KW-0418">Kinase</keyword>
<dbReference type="InterPro" id="IPR000704">
    <property type="entry name" value="Casein_kinase_II_reg-sub"/>
</dbReference>
<dbReference type="GO" id="GO:0005737">
    <property type="term" value="C:cytoplasm"/>
    <property type="evidence" value="ECO:0007669"/>
    <property type="project" value="TreeGrafter"/>
</dbReference>
<proteinExistence type="inferred from homology"/>
<protein>
    <recommendedName>
        <fullName evidence="2">Casein kinase II subunit beta</fullName>
        <shortName evidence="2">CK II beta</shortName>
    </recommendedName>
</protein>
<reference evidence="4 5" key="1">
    <citation type="journal article" date="2021" name="MBio">
        <title>A New Model Trypanosomatid, Novymonas esmeraldas: Genomic Perception of Its 'Candidatus Pandoraea novymonadis' Endosymbiont.</title>
        <authorList>
            <person name="Zakharova A."/>
            <person name="Saura A."/>
            <person name="Butenko A."/>
            <person name="Podesvova L."/>
            <person name="Warmusova S."/>
            <person name="Kostygov A.Y."/>
            <person name="Nenarokova A."/>
            <person name="Lukes J."/>
            <person name="Opperdoes F.R."/>
            <person name="Yurchenko V."/>
        </authorList>
    </citation>
    <scope>NUCLEOTIDE SEQUENCE [LARGE SCALE GENOMIC DNA]</scope>
    <source>
        <strain evidence="4 5">E262AT.01</strain>
    </source>
</reference>
<comment type="caution">
    <text evidence="4">The sequence shown here is derived from an EMBL/GenBank/DDBJ whole genome shotgun (WGS) entry which is preliminary data.</text>
</comment>
<dbReference type="GO" id="GO:0016301">
    <property type="term" value="F:kinase activity"/>
    <property type="evidence" value="ECO:0007669"/>
    <property type="project" value="UniProtKB-KW"/>
</dbReference>
<dbReference type="AlphaFoldDB" id="A0AAW0F5W0"/>
<evidence type="ECO:0000256" key="2">
    <source>
        <dbReference type="RuleBase" id="RU361268"/>
    </source>
</evidence>
<evidence type="ECO:0000313" key="5">
    <source>
        <dbReference type="Proteomes" id="UP001430356"/>
    </source>
</evidence>
<feature type="compositionally biased region" description="Low complexity" evidence="3">
    <location>
        <begin position="263"/>
        <end position="277"/>
    </location>
</feature>
<dbReference type="Gene3D" id="2.20.25.20">
    <property type="match status" value="1"/>
</dbReference>